<accession>A0AAQ3Y687</accession>
<organism evidence="1 2">
    <name type="scientific">Candidatus Enterococcus palustris</name>
    <dbReference type="NCBI Taxonomy" id="1834189"/>
    <lineage>
        <taxon>Bacteria</taxon>
        <taxon>Bacillati</taxon>
        <taxon>Bacillota</taxon>
        <taxon>Bacilli</taxon>
        <taxon>Lactobacillales</taxon>
        <taxon>Enterococcaceae</taxon>
        <taxon>Enterococcus</taxon>
    </lineage>
</organism>
<reference evidence="1" key="1">
    <citation type="submission" date="2017-05" db="EMBL/GenBank/DDBJ databases">
        <authorList>
            <consortium name="The Broad Institute Genomics Platform"/>
            <consortium name="The Broad Institute Genomic Center for Infectious Diseases"/>
            <person name="Earl A."/>
            <person name="Manson A."/>
            <person name="Schwartman J."/>
            <person name="Gilmore M."/>
            <person name="Abouelleil A."/>
            <person name="Cao P."/>
            <person name="Chapman S."/>
            <person name="Cusick C."/>
            <person name="Shea T."/>
            <person name="Young S."/>
            <person name="Neafsey D."/>
            <person name="Nusbaum C."/>
            <person name="Birren B."/>
        </authorList>
    </citation>
    <scope>NUCLEOTIDE SEQUENCE</scope>
    <source>
        <strain evidence="1">7F3_DIV0205</strain>
    </source>
</reference>
<reference evidence="1" key="2">
    <citation type="submission" date="2024-03" db="EMBL/GenBank/DDBJ databases">
        <title>The Genome Sequence of Enterococcus sp. DIV0205d.</title>
        <authorList>
            <consortium name="The Broad Institute Genomics Platform"/>
            <consortium name="The Broad Institute Microbial Omics Core"/>
            <consortium name="The Broad Institute Genomic Center for Infectious Diseases"/>
            <person name="Earl A."/>
            <person name="Manson A."/>
            <person name="Gilmore M."/>
            <person name="Schwartman J."/>
            <person name="Shea T."/>
            <person name="Abouelleil A."/>
            <person name="Cao P."/>
            <person name="Chapman S."/>
            <person name="Cusick C."/>
            <person name="Young S."/>
            <person name="Neafsey D."/>
            <person name="Nusbaum C."/>
            <person name="Birren B."/>
        </authorList>
    </citation>
    <scope>NUCLEOTIDE SEQUENCE</scope>
    <source>
        <strain evidence="1">7F3_DIV0205</strain>
    </source>
</reference>
<protein>
    <submittedName>
        <fullName evidence="1">Uncharacterized protein</fullName>
    </submittedName>
</protein>
<evidence type="ECO:0000313" key="2">
    <source>
        <dbReference type="Proteomes" id="UP000194948"/>
    </source>
</evidence>
<dbReference type="Gene3D" id="6.10.140.2190">
    <property type="match status" value="1"/>
</dbReference>
<sequence>MELEKIYRGMENGAETIQGNFENTVTKTSNQDISGTKNFLEVPLLAGMKLLDEGNFQLSIVDGKEGQLSGTALNGKIVGFGNTVGNLLGSSGQIPVTVNKTTHEAVVNKDGYYAILIQSWCQPSGTVDGFWYYNFVKNGVRAGGEDRIAGWGSNAWKNRNDGFGIYCGRLKKGDRLGAIIETSISGQIISCGLKTAIFIRLQD</sequence>
<dbReference type="Proteomes" id="UP000194948">
    <property type="component" value="Chromosome"/>
</dbReference>
<evidence type="ECO:0000313" key="1">
    <source>
        <dbReference type="EMBL" id="WYJ99169.1"/>
    </source>
</evidence>
<dbReference type="RefSeq" id="WP_086312627.1">
    <property type="nucleotide sequence ID" value="NZ_CP147244.1"/>
</dbReference>
<dbReference type="AlphaFoldDB" id="A0AAQ3Y687"/>
<keyword evidence="2" id="KW-1185">Reference proteome</keyword>
<gene>
    <name evidence="1" type="ORF">A5821_000246</name>
</gene>
<dbReference type="EMBL" id="CP147244">
    <property type="protein sequence ID" value="WYJ99169.1"/>
    <property type="molecule type" value="Genomic_DNA"/>
</dbReference>
<proteinExistence type="predicted"/>
<name>A0AAQ3Y687_9ENTE</name>